<dbReference type="PANTHER" id="PTHR46497">
    <property type="entry name" value="THIOREDOXIN DOMAIN-CONTAINING PROTEIN 11"/>
    <property type="match status" value="1"/>
</dbReference>
<gene>
    <name evidence="2" type="primary">CSON007159</name>
</gene>
<proteinExistence type="predicted"/>
<dbReference type="InterPro" id="IPR036249">
    <property type="entry name" value="Thioredoxin-like_sf"/>
</dbReference>
<dbReference type="OMA" id="DFIRQFY"/>
<dbReference type="Gene3D" id="3.40.30.10">
    <property type="entry name" value="Glutaredoxin"/>
    <property type="match status" value="2"/>
</dbReference>
<evidence type="ECO:0000313" key="2">
    <source>
        <dbReference type="EMBL" id="SSX18046.1"/>
    </source>
</evidence>
<keyword evidence="1" id="KW-0472">Membrane</keyword>
<feature type="transmembrane region" description="Helical" evidence="1">
    <location>
        <begin position="27"/>
        <end position="45"/>
    </location>
</feature>
<keyword evidence="1" id="KW-0812">Transmembrane</keyword>
<name>A0A336LJF7_CULSO</name>
<dbReference type="InterPro" id="IPR052792">
    <property type="entry name" value="Thioredoxin_dom-contain_11"/>
</dbReference>
<dbReference type="VEuPathDB" id="VectorBase:CSON007159"/>
<keyword evidence="1" id="KW-1133">Transmembrane helix</keyword>
<dbReference type="AlphaFoldDB" id="A0A336LJF7"/>
<reference evidence="2" key="1">
    <citation type="submission" date="2018-07" db="EMBL/GenBank/DDBJ databases">
        <authorList>
            <person name="Quirk P.G."/>
            <person name="Krulwich T.A."/>
        </authorList>
    </citation>
    <scope>NUCLEOTIDE SEQUENCE</scope>
</reference>
<accession>A0A336LJF7</accession>
<organism evidence="2">
    <name type="scientific">Culicoides sonorensis</name>
    <name type="common">Biting midge</name>
    <dbReference type="NCBI Taxonomy" id="179676"/>
    <lineage>
        <taxon>Eukaryota</taxon>
        <taxon>Metazoa</taxon>
        <taxon>Ecdysozoa</taxon>
        <taxon>Arthropoda</taxon>
        <taxon>Hexapoda</taxon>
        <taxon>Insecta</taxon>
        <taxon>Pterygota</taxon>
        <taxon>Neoptera</taxon>
        <taxon>Endopterygota</taxon>
        <taxon>Diptera</taxon>
        <taxon>Nematocera</taxon>
        <taxon>Chironomoidea</taxon>
        <taxon>Ceratopogonidae</taxon>
        <taxon>Ceratopogoninae</taxon>
        <taxon>Culicoides</taxon>
        <taxon>Monoculicoides</taxon>
    </lineage>
</organism>
<dbReference type="PANTHER" id="PTHR46497:SF1">
    <property type="entry name" value="THIOREDOXIN DOMAIN-CONTAINING PROTEIN 11"/>
    <property type="match status" value="1"/>
</dbReference>
<protein>
    <submittedName>
        <fullName evidence="2">CSON007159 protein</fullName>
    </submittedName>
</protein>
<sequence>MNKGRVDFPWYENHLNWKMIVSCTRDITLYYLLFLLTVYATYQSVPLKISRIAPPRTFINSTFIEDFANGQLLLTQNKVAFSEISFVLYYAPWCAESRSARKIYEVVAKVYGTRVFFSSINCWQPGGECRNQYSNVPKWPTIMSYRSTGFGLQYNGILSEHALLNFVNSIMYPLKRITNLDDLFSLMNDNSVVVLALLDMKKNQKHFKEFYQTSLKYLEVDPHREIRFAICTGDNSKVFGSKHQPKLRIYLWNETLEYSNFNWKTAALLKYIKNSVHQNQKWISPNKKSNSIASNIVKSSLILLFTPRSYTTGTFSFNNMMSHIGHIYQNCLNDKWVKELILQQLTKFRENQYYNTMKLDTYCKDYKNIQLNSTFNVSRDDRLPERLLEQDRFYKCKAFDLNNKLYSYIIAGNLTKLEELSGLSCKTNKSSSTVVLDSLHYDIFARQLGIDINKNPLKTAVVILNDEDEMVYVMNETITLEYVIEFLKNYSYGTLQNHKRSVQGLPMQFNMAIQKDTTVESNIFLEEISSELLEQKLLKSKQTTILFMYSSQCNFCSLMSHYMLCISNTLKTLSNVKFLRVDGDKNDFNNLASQMV</sequence>
<dbReference type="EMBL" id="UFQT01000026">
    <property type="protein sequence ID" value="SSX18046.1"/>
    <property type="molecule type" value="Genomic_DNA"/>
</dbReference>
<evidence type="ECO:0000256" key="1">
    <source>
        <dbReference type="SAM" id="Phobius"/>
    </source>
</evidence>
<dbReference type="SUPFAM" id="SSF52833">
    <property type="entry name" value="Thioredoxin-like"/>
    <property type="match status" value="2"/>
</dbReference>